<keyword evidence="3" id="KW-1185">Reference proteome</keyword>
<proteinExistence type="predicted"/>
<organism evidence="2 3">
    <name type="scientific">Phialophora macrospora</name>
    <dbReference type="NCBI Taxonomy" id="1851006"/>
    <lineage>
        <taxon>Eukaryota</taxon>
        <taxon>Fungi</taxon>
        <taxon>Dikarya</taxon>
        <taxon>Ascomycota</taxon>
        <taxon>Pezizomycotina</taxon>
        <taxon>Eurotiomycetes</taxon>
        <taxon>Chaetothyriomycetidae</taxon>
        <taxon>Chaetothyriales</taxon>
        <taxon>Herpotrichiellaceae</taxon>
        <taxon>Phialophora</taxon>
    </lineage>
</organism>
<name>A0A0D2E076_9EURO</name>
<evidence type="ECO:0000313" key="2">
    <source>
        <dbReference type="EMBL" id="KIW67777.1"/>
    </source>
</evidence>
<dbReference type="InterPro" id="IPR029058">
    <property type="entry name" value="AB_hydrolase_fold"/>
</dbReference>
<gene>
    <name evidence="2" type="ORF">PV04_07006</name>
</gene>
<dbReference type="PANTHER" id="PTHR43433:SF5">
    <property type="entry name" value="AB HYDROLASE-1 DOMAIN-CONTAINING PROTEIN"/>
    <property type="match status" value="1"/>
</dbReference>
<evidence type="ECO:0000259" key="1">
    <source>
        <dbReference type="Pfam" id="PF12697"/>
    </source>
</evidence>
<reference evidence="2 3" key="1">
    <citation type="submission" date="2015-01" db="EMBL/GenBank/DDBJ databases">
        <title>The Genome Sequence of Capronia semiimmersa CBS27337.</title>
        <authorList>
            <consortium name="The Broad Institute Genomics Platform"/>
            <person name="Cuomo C."/>
            <person name="de Hoog S."/>
            <person name="Gorbushina A."/>
            <person name="Stielow B."/>
            <person name="Teixiera M."/>
            <person name="Abouelleil A."/>
            <person name="Chapman S.B."/>
            <person name="Priest M."/>
            <person name="Young S.K."/>
            <person name="Wortman J."/>
            <person name="Nusbaum C."/>
            <person name="Birren B."/>
        </authorList>
    </citation>
    <scope>NUCLEOTIDE SEQUENCE [LARGE SCALE GENOMIC DNA]</scope>
    <source>
        <strain evidence="2 3">CBS 27337</strain>
    </source>
</reference>
<dbReference type="Gene3D" id="3.40.50.1820">
    <property type="entry name" value="alpha/beta hydrolase"/>
    <property type="match status" value="1"/>
</dbReference>
<dbReference type="Proteomes" id="UP000054266">
    <property type="component" value="Unassembled WGS sequence"/>
</dbReference>
<dbReference type="STRING" id="5601.A0A0D2E076"/>
<dbReference type="HOGENOM" id="CLU_020336_20_1_1"/>
<feature type="domain" description="AB hydrolase-1" evidence="1">
    <location>
        <begin position="59"/>
        <end position="337"/>
    </location>
</feature>
<dbReference type="Pfam" id="PF12697">
    <property type="entry name" value="Abhydrolase_6"/>
    <property type="match status" value="1"/>
</dbReference>
<evidence type="ECO:0000313" key="3">
    <source>
        <dbReference type="Proteomes" id="UP000054266"/>
    </source>
</evidence>
<dbReference type="EMBL" id="KN846959">
    <property type="protein sequence ID" value="KIW67777.1"/>
    <property type="molecule type" value="Genomic_DNA"/>
</dbReference>
<accession>A0A0D2E076</accession>
<dbReference type="PANTHER" id="PTHR43433">
    <property type="entry name" value="HYDROLASE, ALPHA/BETA FOLD FAMILY PROTEIN"/>
    <property type="match status" value="1"/>
</dbReference>
<sequence>MPLKAAEIISHPAFNTVEWDLPPTKEGYAEVAKGRAGGPFKLYYEVHGQGDVKLVWLMGLGAFRTAWKRQTKYFGHDRSSRYSCFILDNRGMGLSDKPSCRYSTSEMARDVIELLQHVGWLPLPLSLSSPSSTNISPPSRDLHIIGISMGGMIAQELSLLIPDYMASLSLISTAPRLVRTLPFVENLRNRINMFIPRDIDVQLDEIAHRLFADEWLAQADTENEDPAKNFPTNRDRFAAGELQKRMDKAGFTRKGFMLQAIAAGWHYKSAKDIKRVGDVVGRERICVVHGTQDRMIDFHHFGMLKEQLGGEDGGAQFKVWDGKGHVLVWEVEDEFNAFLDKRFEKCESMSK</sequence>
<protein>
    <recommendedName>
        <fullName evidence="1">AB hydrolase-1 domain-containing protein</fullName>
    </recommendedName>
</protein>
<dbReference type="SUPFAM" id="SSF53474">
    <property type="entry name" value="alpha/beta-Hydrolases"/>
    <property type="match status" value="1"/>
</dbReference>
<dbReference type="InterPro" id="IPR050471">
    <property type="entry name" value="AB_hydrolase"/>
</dbReference>
<dbReference type="InterPro" id="IPR000073">
    <property type="entry name" value="AB_hydrolase_1"/>
</dbReference>
<dbReference type="AlphaFoldDB" id="A0A0D2E076"/>